<evidence type="ECO:0000313" key="2">
    <source>
        <dbReference type="EMBL" id="KAK9798976.1"/>
    </source>
</evidence>
<proteinExistence type="inferred from homology"/>
<comment type="similarity">
    <text evidence="1">Belongs to the REF/SRPP family.</text>
</comment>
<comment type="caution">
    <text evidence="2">The sequence shown here is derived from an EMBL/GenBank/DDBJ whole genome shotgun (WGS) entry which is preliminary data.</text>
</comment>
<gene>
    <name evidence="2" type="ORF">WJX73_006162</name>
</gene>
<evidence type="ECO:0000313" key="3">
    <source>
        <dbReference type="Proteomes" id="UP001465755"/>
    </source>
</evidence>
<dbReference type="AlphaFoldDB" id="A0AAW1NYQ8"/>
<keyword evidence="3" id="KW-1185">Reference proteome</keyword>
<evidence type="ECO:0000256" key="1">
    <source>
        <dbReference type="ARBA" id="ARBA00009737"/>
    </source>
</evidence>
<dbReference type="Proteomes" id="UP001465755">
    <property type="component" value="Unassembled WGS sequence"/>
</dbReference>
<name>A0AAW1NYQ8_9CHLO</name>
<dbReference type="Pfam" id="PF05755">
    <property type="entry name" value="REF"/>
    <property type="match status" value="1"/>
</dbReference>
<accession>A0AAW1NYQ8</accession>
<dbReference type="EMBL" id="JALJOQ010000093">
    <property type="protein sequence ID" value="KAK9798976.1"/>
    <property type="molecule type" value="Genomic_DNA"/>
</dbReference>
<dbReference type="InterPro" id="IPR008802">
    <property type="entry name" value="REF"/>
</dbReference>
<reference evidence="2 3" key="1">
    <citation type="journal article" date="2024" name="Nat. Commun.">
        <title>Phylogenomics reveals the evolutionary origins of lichenization in chlorophyte algae.</title>
        <authorList>
            <person name="Puginier C."/>
            <person name="Libourel C."/>
            <person name="Otte J."/>
            <person name="Skaloud P."/>
            <person name="Haon M."/>
            <person name="Grisel S."/>
            <person name="Petersen M."/>
            <person name="Berrin J.G."/>
            <person name="Delaux P.M."/>
            <person name="Dal Grande F."/>
            <person name="Keller J."/>
        </authorList>
    </citation>
    <scope>NUCLEOTIDE SEQUENCE [LARGE SCALE GENOMIC DNA]</scope>
    <source>
        <strain evidence="2 3">SAG 2036</strain>
    </source>
</reference>
<sequence length="381" mass="42669">MHYQSTTRRKHTGTAGVLPPLKIMGKYWRTRRHAQTGYPYLPAKVGGHIHVVKPKLRHQDANPFFIGLFLDPAHQRAQQEHTRHQTALAHTSPSLKRLNFVRAYGHFYSDKIASIYDSSRKRMPSALRPSLYAIEDRVSTVGSPLWWGLHIRSEQLLWFLDIKLDGMCELVNTWVRPKEGDLWHMAPEGDAAPPPQTFAELRQAYLQRIDEALDFLRTHGLAGTAKCAAAAVMNCLDEAQSLSLEAEADMVVQRVSDAWAGLAALPAVSKMLENAQPSVDYARSRYMEAHDAVVASQAYDKALKSAARLLQRMQGSPLLRSATQRLYSLVAPYADPTLDRITGSERYRDLVDHLKPVPDYAEPCCAASPPQPQAHLSCVAF</sequence>
<protein>
    <submittedName>
        <fullName evidence="2">Uncharacterized protein</fullName>
    </submittedName>
</protein>
<organism evidence="2 3">
    <name type="scientific">Symbiochloris irregularis</name>
    <dbReference type="NCBI Taxonomy" id="706552"/>
    <lineage>
        <taxon>Eukaryota</taxon>
        <taxon>Viridiplantae</taxon>
        <taxon>Chlorophyta</taxon>
        <taxon>core chlorophytes</taxon>
        <taxon>Trebouxiophyceae</taxon>
        <taxon>Trebouxiales</taxon>
        <taxon>Trebouxiaceae</taxon>
        <taxon>Symbiochloris</taxon>
    </lineage>
</organism>